<protein>
    <submittedName>
        <fullName evidence="1">Uncharacterized protein</fullName>
    </submittedName>
</protein>
<dbReference type="PANTHER" id="PTHR32161">
    <property type="entry name" value="DPP6 N-TERMINAL DOMAIN-LIKE PROTEIN"/>
    <property type="match status" value="1"/>
</dbReference>
<dbReference type="InterPro" id="IPR011042">
    <property type="entry name" value="6-blade_b-propeller_TolB-like"/>
</dbReference>
<dbReference type="Proteomes" id="UP000326950">
    <property type="component" value="Unassembled WGS sequence"/>
</dbReference>
<dbReference type="SUPFAM" id="SSF82171">
    <property type="entry name" value="DPP6 N-terminal domain-like"/>
    <property type="match status" value="1"/>
</dbReference>
<reference evidence="1 2" key="1">
    <citation type="submission" date="2019-04" db="EMBL/GenBank/DDBJ databases">
        <title>Friends and foes A comparative genomics study of 23 Aspergillus species from section Flavi.</title>
        <authorList>
            <consortium name="DOE Joint Genome Institute"/>
            <person name="Kjaerbolling I."/>
            <person name="Vesth T."/>
            <person name="Frisvad J.C."/>
            <person name="Nybo J.L."/>
            <person name="Theobald S."/>
            <person name="Kildgaard S."/>
            <person name="Isbrandt T."/>
            <person name="Kuo A."/>
            <person name="Sato A."/>
            <person name="Lyhne E.K."/>
            <person name="Kogle M.E."/>
            <person name="Wiebenga A."/>
            <person name="Kun R.S."/>
            <person name="Lubbers R.J."/>
            <person name="Makela M.R."/>
            <person name="Barry K."/>
            <person name="Chovatia M."/>
            <person name="Clum A."/>
            <person name="Daum C."/>
            <person name="Haridas S."/>
            <person name="He G."/>
            <person name="LaButti K."/>
            <person name="Lipzen A."/>
            <person name="Mondo S."/>
            <person name="Riley R."/>
            <person name="Salamov A."/>
            <person name="Simmons B.A."/>
            <person name="Magnuson J.K."/>
            <person name="Henrissat B."/>
            <person name="Mortensen U.H."/>
            <person name="Larsen T.O."/>
            <person name="Devries R.P."/>
            <person name="Grigoriev I.V."/>
            <person name="Machida M."/>
            <person name="Baker S.E."/>
            <person name="Andersen M.R."/>
        </authorList>
    </citation>
    <scope>NUCLEOTIDE SEQUENCE [LARGE SCALE GENOMIC DNA]</scope>
    <source>
        <strain evidence="1 2">CBS 117626</strain>
    </source>
</reference>
<dbReference type="PANTHER" id="PTHR32161:SF8">
    <property type="entry name" value="DPP6 N-TERMINAL DOMAIN-LIKE PROTEIN"/>
    <property type="match status" value="1"/>
</dbReference>
<accession>A0A5N6VFU3</accession>
<sequence>MKTGVIVSWPWHYWFAGRASNGGWIVRSKADGSEAMNLTTSAIPLSAGANNTLNTVFPSFSSDGTKIIFHIWGADAEDGDTSQLGLRIIHLDQVTANGTYPITVLTNWWDTLPSLPPDGTGILFMGRVSGGDYDVCTIAPDGSDLQVLTSSEANDAHAVWSYDGRIMYSRGKHGFQAVCALYDNTFQLYGQVNNMAADGGNKRGLTNSLWEDSMPAYVTGELP</sequence>
<organism evidence="1 2">
    <name type="scientific">Aspergillus tamarii</name>
    <dbReference type="NCBI Taxonomy" id="41984"/>
    <lineage>
        <taxon>Eukaryota</taxon>
        <taxon>Fungi</taxon>
        <taxon>Dikarya</taxon>
        <taxon>Ascomycota</taxon>
        <taxon>Pezizomycotina</taxon>
        <taxon>Eurotiomycetes</taxon>
        <taxon>Eurotiomycetidae</taxon>
        <taxon>Eurotiales</taxon>
        <taxon>Aspergillaceae</taxon>
        <taxon>Aspergillus</taxon>
        <taxon>Aspergillus subgen. Circumdati</taxon>
    </lineage>
</organism>
<dbReference type="OrthoDB" id="43744at2759"/>
<evidence type="ECO:0000313" key="2">
    <source>
        <dbReference type="Proteomes" id="UP000326950"/>
    </source>
</evidence>
<name>A0A5N6VFU3_ASPTM</name>
<evidence type="ECO:0000313" key="1">
    <source>
        <dbReference type="EMBL" id="KAE8168641.1"/>
    </source>
</evidence>
<gene>
    <name evidence="1" type="ORF">BDV40DRAFT_294587</name>
</gene>
<dbReference type="Gene3D" id="2.120.10.30">
    <property type="entry name" value="TolB, C-terminal domain"/>
    <property type="match status" value="1"/>
</dbReference>
<proteinExistence type="predicted"/>
<dbReference type="Pfam" id="PF07676">
    <property type="entry name" value="PD40"/>
    <property type="match status" value="1"/>
</dbReference>
<dbReference type="AlphaFoldDB" id="A0A5N6VFU3"/>
<dbReference type="InterPro" id="IPR011659">
    <property type="entry name" value="WD40"/>
</dbReference>
<keyword evidence="2" id="KW-1185">Reference proteome</keyword>
<dbReference type="EMBL" id="ML738585">
    <property type="protein sequence ID" value="KAE8168641.1"/>
    <property type="molecule type" value="Genomic_DNA"/>
</dbReference>